<dbReference type="RefSeq" id="WP_267621293.1">
    <property type="nucleotide sequence ID" value="NZ_JAODIW010000006.1"/>
</dbReference>
<evidence type="ECO:0008006" key="3">
    <source>
        <dbReference type="Google" id="ProtNLM"/>
    </source>
</evidence>
<reference evidence="1 2" key="1">
    <citation type="journal article" date="2019" name="Int. J. Syst. Evol. Microbiol.">
        <title>The Global Catalogue of Microorganisms (GCM) 10K type strain sequencing project: providing services to taxonomists for standard genome sequencing and annotation.</title>
        <authorList>
            <consortium name="The Broad Institute Genomics Platform"/>
            <consortium name="The Broad Institute Genome Sequencing Center for Infectious Disease"/>
            <person name="Wu L."/>
            <person name="Ma J."/>
        </authorList>
    </citation>
    <scope>NUCLEOTIDE SEQUENCE [LARGE SCALE GENOMIC DNA]</scope>
    <source>
        <strain evidence="1 2">CGMCC 1.12553</strain>
    </source>
</reference>
<proteinExistence type="predicted"/>
<accession>A0ABD5PH53</accession>
<keyword evidence="2" id="KW-1185">Reference proteome</keyword>
<organism evidence="1 2">
    <name type="scientific">Halobium salinum</name>
    <dbReference type="NCBI Taxonomy" id="1364940"/>
    <lineage>
        <taxon>Archaea</taxon>
        <taxon>Methanobacteriati</taxon>
        <taxon>Methanobacteriota</taxon>
        <taxon>Stenosarchaea group</taxon>
        <taxon>Halobacteria</taxon>
        <taxon>Halobacteriales</taxon>
        <taxon>Haloferacaceae</taxon>
        <taxon>Halobium</taxon>
    </lineage>
</organism>
<comment type="caution">
    <text evidence="1">The sequence shown here is derived from an EMBL/GenBank/DDBJ whole genome shotgun (WGS) entry which is preliminary data.</text>
</comment>
<evidence type="ECO:0000313" key="1">
    <source>
        <dbReference type="EMBL" id="MFC4359781.1"/>
    </source>
</evidence>
<sequence>MHVKRDTIALLALGIGGLLASSLTAAGVVMGVPVLALGLSAVAASTADRVRSHRVRRAGPTAPRH</sequence>
<gene>
    <name evidence="1" type="ORF">ACFO0N_17690</name>
</gene>
<evidence type="ECO:0000313" key="2">
    <source>
        <dbReference type="Proteomes" id="UP001595921"/>
    </source>
</evidence>
<dbReference type="Proteomes" id="UP001595921">
    <property type="component" value="Unassembled WGS sequence"/>
</dbReference>
<dbReference type="AlphaFoldDB" id="A0ABD5PH53"/>
<dbReference type="EMBL" id="JBHSDS010000008">
    <property type="protein sequence ID" value="MFC4359781.1"/>
    <property type="molecule type" value="Genomic_DNA"/>
</dbReference>
<name>A0ABD5PH53_9EURY</name>
<protein>
    <recommendedName>
        <fullName evidence="3">Secreted protein</fullName>
    </recommendedName>
</protein>